<keyword evidence="1" id="KW-0472">Membrane</keyword>
<proteinExistence type="predicted"/>
<evidence type="ECO:0000256" key="1">
    <source>
        <dbReference type="SAM" id="Phobius"/>
    </source>
</evidence>
<keyword evidence="1" id="KW-0812">Transmembrane</keyword>
<protein>
    <submittedName>
        <fullName evidence="2">Uncharacterized protein</fullName>
    </submittedName>
</protein>
<evidence type="ECO:0000313" key="2">
    <source>
        <dbReference type="EMBL" id="SOE18990.1"/>
    </source>
</evidence>
<keyword evidence="1" id="KW-1133">Transmembrane helix</keyword>
<name>A0A286IFW4_9HYPH</name>
<reference evidence="3" key="1">
    <citation type="submission" date="2017-08" db="EMBL/GenBank/DDBJ databases">
        <authorList>
            <person name="Varghese N."/>
            <person name="Submissions S."/>
        </authorList>
    </citation>
    <scope>NUCLEOTIDE SEQUENCE [LARGE SCALE GENOMIC DNA]</scope>
    <source>
        <strain evidence="3">KCTC 23107</strain>
    </source>
</reference>
<dbReference type="EMBL" id="OCPC01000007">
    <property type="protein sequence ID" value="SOE18990.1"/>
    <property type="molecule type" value="Genomic_DNA"/>
</dbReference>
<keyword evidence="3" id="KW-1185">Reference proteome</keyword>
<accession>A0A286IFW4</accession>
<feature type="transmembrane region" description="Helical" evidence="1">
    <location>
        <begin position="6"/>
        <end position="26"/>
    </location>
</feature>
<organism evidence="2 3">
    <name type="scientific">Hoeflea halophila</name>
    <dbReference type="NCBI Taxonomy" id="714899"/>
    <lineage>
        <taxon>Bacteria</taxon>
        <taxon>Pseudomonadati</taxon>
        <taxon>Pseudomonadota</taxon>
        <taxon>Alphaproteobacteria</taxon>
        <taxon>Hyphomicrobiales</taxon>
        <taxon>Rhizobiaceae</taxon>
        <taxon>Hoeflea</taxon>
    </lineage>
</organism>
<gene>
    <name evidence="2" type="ORF">SAMN05877838_3940</name>
</gene>
<dbReference type="Proteomes" id="UP000219465">
    <property type="component" value="Unassembled WGS sequence"/>
</dbReference>
<dbReference type="AlphaFoldDB" id="A0A286IFW4"/>
<sequence length="54" mass="6177">MEYSLWFFAVAIGPVVLAAAMIYGLAKKRRLSRGEKIRRDQKTAELYSENSGRK</sequence>
<evidence type="ECO:0000313" key="3">
    <source>
        <dbReference type="Proteomes" id="UP000219465"/>
    </source>
</evidence>